<evidence type="ECO:0000313" key="4">
    <source>
        <dbReference type="EMBL" id="RKR87831.1"/>
    </source>
</evidence>
<evidence type="ECO:0000259" key="3">
    <source>
        <dbReference type="Pfam" id="PF02517"/>
    </source>
</evidence>
<organism evidence="4 5">
    <name type="scientific">Micromonospora pisi</name>
    <dbReference type="NCBI Taxonomy" id="589240"/>
    <lineage>
        <taxon>Bacteria</taxon>
        <taxon>Bacillati</taxon>
        <taxon>Actinomycetota</taxon>
        <taxon>Actinomycetes</taxon>
        <taxon>Micromonosporales</taxon>
        <taxon>Micromonosporaceae</taxon>
        <taxon>Micromonospora</taxon>
    </lineage>
</organism>
<dbReference type="GO" id="GO:0080120">
    <property type="term" value="P:CAAX-box protein maturation"/>
    <property type="evidence" value="ECO:0007669"/>
    <property type="project" value="UniProtKB-ARBA"/>
</dbReference>
<dbReference type="GO" id="GO:0004175">
    <property type="term" value="F:endopeptidase activity"/>
    <property type="evidence" value="ECO:0007669"/>
    <property type="project" value="UniProtKB-ARBA"/>
</dbReference>
<keyword evidence="2" id="KW-0472">Membrane</keyword>
<keyword evidence="2" id="KW-1133">Transmembrane helix</keyword>
<dbReference type="Proteomes" id="UP000277671">
    <property type="component" value="Unassembled WGS sequence"/>
</dbReference>
<evidence type="ECO:0000256" key="2">
    <source>
        <dbReference type="SAM" id="Phobius"/>
    </source>
</evidence>
<feature type="transmembrane region" description="Helical" evidence="2">
    <location>
        <begin position="198"/>
        <end position="220"/>
    </location>
</feature>
<reference evidence="4 5" key="1">
    <citation type="submission" date="2018-10" db="EMBL/GenBank/DDBJ databases">
        <title>Sequencing the genomes of 1000 actinobacteria strains.</title>
        <authorList>
            <person name="Klenk H.-P."/>
        </authorList>
    </citation>
    <scope>NUCLEOTIDE SEQUENCE [LARGE SCALE GENOMIC DNA]</scope>
    <source>
        <strain evidence="4 5">DSM 45175</strain>
    </source>
</reference>
<feature type="domain" description="CAAX prenyl protease 2/Lysostaphin resistance protein A-like" evidence="3">
    <location>
        <begin position="137"/>
        <end position="223"/>
    </location>
</feature>
<dbReference type="InterPro" id="IPR003675">
    <property type="entry name" value="Rce1/LyrA-like_dom"/>
</dbReference>
<dbReference type="GO" id="GO:0006508">
    <property type="term" value="P:proteolysis"/>
    <property type="evidence" value="ECO:0007669"/>
    <property type="project" value="UniProtKB-KW"/>
</dbReference>
<protein>
    <submittedName>
        <fullName evidence="4">CAAX prenyl protease-like protein</fullName>
    </submittedName>
</protein>
<dbReference type="RefSeq" id="WP_121156547.1">
    <property type="nucleotide sequence ID" value="NZ_RBKT01000001.1"/>
</dbReference>
<feature type="transmembrane region" description="Helical" evidence="2">
    <location>
        <begin position="90"/>
        <end position="107"/>
    </location>
</feature>
<keyword evidence="4" id="KW-0645">Protease</keyword>
<dbReference type="Pfam" id="PF02517">
    <property type="entry name" value="Rce1-like"/>
    <property type="match status" value="1"/>
</dbReference>
<name>A0A495JGD1_9ACTN</name>
<evidence type="ECO:0000256" key="1">
    <source>
        <dbReference type="SAM" id="MobiDB-lite"/>
    </source>
</evidence>
<feature type="transmembrane region" description="Helical" evidence="2">
    <location>
        <begin position="48"/>
        <end position="70"/>
    </location>
</feature>
<comment type="caution">
    <text evidence="4">The sequence shown here is derived from an EMBL/GenBank/DDBJ whole genome shotgun (WGS) entry which is preliminary data.</text>
</comment>
<dbReference type="EMBL" id="RBKT01000001">
    <property type="protein sequence ID" value="RKR87831.1"/>
    <property type="molecule type" value="Genomic_DNA"/>
</dbReference>
<keyword evidence="2" id="KW-0812">Transmembrane</keyword>
<feature type="transmembrane region" description="Helical" evidence="2">
    <location>
        <begin position="7"/>
        <end position="27"/>
    </location>
</feature>
<feature type="compositionally biased region" description="Low complexity" evidence="1">
    <location>
        <begin position="250"/>
        <end position="263"/>
    </location>
</feature>
<keyword evidence="5" id="KW-1185">Reference proteome</keyword>
<dbReference type="OrthoDB" id="2357478at2"/>
<feature type="region of interest" description="Disordered" evidence="1">
    <location>
        <begin position="239"/>
        <end position="263"/>
    </location>
</feature>
<accession>A0A495JGD1</accession>
<proteinExistence type="predicted"/>
<sequence length="263" mass="28470">MDRALEVTTHILIVALLAFKLAAVIRGTRYRDRFHQHLNAIPEARGRFYRRFMVTSWAVAALVPVIVLTSADLTAADVGWAWPNGDGLDYLFAAAMVVALGLGGLLARHRMRRGHVYASRARSASIMPRTTHERRLAVAVSLTAGITEEAVYRGLFIAAGVLVYDLPKLLVVVASLLLFVAAHTYQGRLALLGIAYSGSVFTALYLISGSLLLAIVVHVWQDLVALLLIPARSTAAPASAETEPEPAVPQPAQRPVVRAPIPR</sequence>
<gene>
    <name evidence="4" type="ORF">BDK92_2132</name>
</gene>
<feature type="transmembrane region" description="Helical" evidence="2">
    <location>
        <begin position="169"/>
        <end position="186"/>
    </location>
</feature>
<dbReference type="AlphaFoldDB" id="A0A495JGD1"/>
<keyword evidence="4" id="KW-0378">Hydrolase</keyword>
<evidence type="ECO:0000313" key="5">
    <source>
        <dbReference type="Proteomes" id="UP000277671"/>
    </source>
</evidence>